<evidence type="ECO:0000256" key="1">
    <source>
        <dbReference type="SAM" id="Coils"/>
    </source>
</evidence>
<dbReference type="AlphaFoldDB" id="A0A4R7D4X1"/>
<evidence type="ECO:0000313" key="2">
    <source>
        <dbReference type="EMBL" id="TDS14714.1"/>
    </source>
</evidence>
<proteinExistence type="predicted"/>
<evidence type="ECO:0000313" key="3">
    <source>
        <dbReference type="Proteomes" id="UP000294752"/>
    </source>
</evidence>
<sequence length="129" mass="14109">MFALCALLMSVTSCYDFSREQRLKDAENNGKATLVEAENSKKAMVEQAKAENESATLQAEAKIKIAKAEAQAEVERAKGVAEANKIIGESLKGNSEYLKYLQIDAIRNSKGDKIYVPTEAGIPILEARK</sequence>
<protein>
    <recommendedName>
        <fullName evidence="4">SPFH domain/Band 7 family protein</fullName>
    </recommendedName>
</protein>
<reference evidence="2 3" key="1">
    <citation type="submission" date="2019-03" db="EMBL/GenBank/DDBJ databases">
        <title>Genomic Encyclopedia of Type Strains, Phase III (KMG-III): the genomes of soil and plant-associated and newly described type strains.</title>
        <authorList>
            <person name="Whitman W."/>
        </authorList>
    </citation>
    <scope>NUCLEOTIDE SEQUENCE [LARGE SCALE GENOMIC DNA]</scope>
    <source>
        <strain evidence="2 3">CGMCC 1.12801</strain>
    </source>
</reference>
<keyword evidence="1" id="KW-0175">Coiled coil</keyword>
<evidence type="ECO:0008006" key="4">
    <source>
        <dbReference type="Google" id="ProtNLM"/>
    </source>
</evidence>
<keyword evidence="3" id="KW-1185">Reference proteome</keyword>
<feature type="coiled-coil region" evidence="1">
    <location>
        <begin position="34"/>
        <end position="78"/>
    </location>
</feature>
<comment type="caution">
    <text evidence="2">The sequence shown here is derived from an EMBL/GenBank/DDBJ whole genome shotgun (WGS) entry which is preliminary data.</text>
</comment>
<dbReference type="EMBL" id="SNZV01000003">
    <property type="protein sequence ID" value="TDS14714.1"/>
    <property type="molecule type" value="Genomic_DNA"/>
</dbReference>
<name>A0A4R7D4X1_9SPHI</name>
<gene>
    <name evidence="2" type="ORF">B0I21_103212</name>
</gene>
<dbReference type="Proteomes" id="UP000294752">
    <property type="component" value="Unassembled WGS sequence"/>
</dbReference>
<accession>A0A4R7D4X1</accession>
<organism evidence="2 3">
    <name type="scientific">Sphingobacterium paludis</name>
    <dbReference type="NCBI Taxonomy" id="1476465"/>
    <lineage>
        <taxon>Bacteria</taxon>
        <taxon>Pseudomonadati</taxon>
        <taxon>Bacteroidota</taxon>
        <taxon>Sphingobacteriia</taxon>
        <taxon>Sphingobacteriales</taxon>
        <taxon>Sphingobacteriaceae</taxon>
        <taxon>Sphingobacterium</taxon>
    </lineage>
</organism>